<evidence type="ECO:0000313" key="2">
    <source>
        <dbReference type="EMBL" id="KAF6816375.1"/>
    </source>
</evidence>
<dbReference type="AlphaFoldDB" id="A0A8H6JPD7"/>
<feature type="transmembrane region" description="Helical" evidence="1">
    <location>
        <begin position="12"/>
        <end position="28"/>
    </location>
</feature>
<gene>
    <name evidence="2" type="ORF">CSOJ01_02998</name>
</gene>
<accession>A0A8H6JPD7</accession>
<feature type="transmembrane region" description="Helical" evidence="1">
    <location>
        <begin position="368"/>
        <end position="387"/>
    </location>
</feature>
<evidence type="ECO:0000313" key="3">
    <source>
        <dbReference type="Proteomes" id="UP000652219"/>
    </source>
</evidence>
<feature type="transmembrane region" description="Helical" evidence="1">
    <location>
        <begin position="68"/>
        <end position="90"/>
    </location>
</feature>
<proteinExistence type="predicted"/>
<keyword evidence="1" id="KW-1133">Transmembrane helix</keyword>
<keyword evidence="1" id="KW-0812">Transmembrane</keyword>
<reference evidence="2 3" key="1">
    <citation type="journal article" date="2020" name="Phytopathology">
        <title>Genome Sequence Resources of Colletotrichum truncatum, C. plurivorum, C. musicola, and C. sojae: Four Species Pathogenic to Soybean (Glycine max).</title>
        <authorList>
            <person name="Rogerio F."/>
            <person name="Boufleur T.R."/>
            <person name="Ciampi-Guillardi M."/>
            <person name="Sukno S.A."/>
            <person name="Thon M.R."/>
            <person name="Massola Junior N.S."/>
            <person name="Baroncelli R."/>
        </authorList>
    </citation>
    <scope>NUCLEOTIDE SEQUENCE [LARGE SCALE GENOMIC DNA]</scope>
    <source>
        <strain evidence="2 3">LFN0009</strain>
    </source>
</reference>
<name>A0A8H6JPD7_9PEZI</name>
<dbReference type="Proteomes" id="UP000652219">
    <property type="component" value="Unassembled WGS sequence"/>
</dbReference>
<organism evidence="2 3">
    <name type="scientific">Colletotrichum sojae</name>
    <dbReference type="NCBI Taxonomy" id="2175907"/>
    <lineage>
        <taxon>Eukaryota</taxon>
        <taxon>Fungi</taxon>
        <taxon>Dikarya</taxon>
        <taxon>Ascomycota</taxon>
        <taxon>Pezizomycotina</taxon>
        <taxon>Sordariomycetes</taxon>
        <taxon>Hypocreomycetidae</taxon>
        <taxon>Glomerellales</taxon>
        <taxon>Glomerellaceae</taxon>
        <taxon>Colletotrichum</taxon>
        <taxon>Colletotrichum orchidearum species complex</taxon>
    </lineage>
</organism>
<sequence length="471" mass="50571">MAQCLPKDSSAVWTASSTVATALLLFLLNQELYMMAKQNANQGRSNLPSGRTKFANHQPLWGMRRWRLSTFTVVNWLVALALTTAFTTLFTPTKVIVIEPLVGDELDFQAPEFWKWYETRNEKNQPVRKIGGCTRYTYTSSTGSVRFPTCPFTDDPVGCISAGVSAVQETLGVQNTTVRVADSVFRGSTGGILPLGPGGIAAFSNVAFQSWDPSTTYPLFNYTLAQLAQQGLSAAVPCRETPTPRSKDASSRRSILPTQVELETSSYSRATGLLTQQIVEAVEGSLAPNETAEAGNALIDSILGLNTSSDDPTGFSYPAAVEAAVRGFIGYEGTNLRMYYTANEAPGRSPVTGNYTVVRVGYSNIQPAAFAFLLSLLGYVLIVAVWYTCMGPKTGSLIVDDFDPTNNIALVAAAAAGGGSGKLAFDDAGGSKPSLVPVMGARNSHKMHLLRLDSYTVDLVIVVTMSKEMLK</sequence>
<evidence type="ECO:0000256" key="1">
    <source>
        <dbReference type="SAM" id="Phobius"/>
    </source>
</evidence>
<comment type="caution">
    <text evidence="2">The sequence shown here is derived from an EMBL/GenBank/DDBJ whole genome shotgun (WGS) entry which is preliminary data.</text>
</comment>
<keyword evidence="3" id="KW-1185">Reference proteome</keyword>
<keyword evidence="1" id="KW-0472">Membrane</keyword>
<dbReference type="EMBL" id="WIGN01000028">
    <property type="protein sequence ID" value="KAF6816375.1"/>
    <property type="molecule type" value="Genomic_DNA"/>
</dbReference>
<protein>
    <submittedName>
        <fullName evidence="2">Fungal specific transcription factor domain-containing protein</fullName>
    </submittedName>
</protein>